<evidence type="ECO:0000256" key="4">
    <source>
        <dbReference type="ARBA" id="ARBA00022741"/>
    </source>
</evidence>
<evidence type="ECO:0000256" key="8">
    <source>
        <dbReference type="ARBA" id="ARBA00023125"/>
    </source>
</evidence>
<keyword evidence="7" id="KW-0805">Transcription regulation</keyword>
<dbReference type="InterPro" id="IPR003593">
    <property type="entry name" value="AAA+_ATPase"/>
</dbReference>
<dbReference type="PROSITE" id="PS50113">
    <property type="entry name" value="PAC"/>
    <property type="match status" value="1"/>
</dbReference>
<proteinExistence type="predicted"/>
<feature type="domain" description="PAC" evidence="14">
    <location>
        <begin position="223"/>
        <end position="275"/>
    </location>
</feature>
<dbReference type="STRING" id="1454373.ACMU_09060"/>
<dbReference type="InterPro" id="IPR013767">
    <property type="entry name" value="PAS_fold"/>
</dbReference>
<dbReference type="CDD" id="cd00130">
    <property type="entry name" value="PAS"/>
    <property type="match status" value="1"/>
</dbReference>
<evidence type="ECO:0000256" key="3">
    <source>
        <dbReference type="ARBA" id="ARBA00015308"/>
    </source>
</evidence>
<dbReference type="SMART" id="SM00382">
    <property type="entry name" value="AAA"/>
    <property type="match status" value="1"/>
</dbReference>
<name>A0A037ZIK1_9RHOB</name>
<evidence type="ECO:0000256" key="5">
    <source>
        <dbReference type="ARBA" id="ARBA00022840"/>
    </source>
</evidence>
<dbReference type="Gene3D" id="3.30.450.20">
    <property type="entry name" value="PAS domain"/>
    <property type="match status" value="1"/>
</dbReference>
<dbReference type="PANTHER" id="PTHR32071:SF117">
    <property type="entry name" value="PTS-DEPENDENT DIHYDROXYACETONE KINASE OPERON REGULATORY PROTEIN-RELATED"/>
    <property type="match status" value="1"/>
</dbReference>
<evidence type="ECO:0000256" key="7">
    <source>
        <dbReference type="ARBA" id="ARBA00023015"/>
    </source>
</evidence>
<dbReference type="GO" id="GO:0016301">
    <property type="term" value="F:kinase activity"/>
    <property type="evidence" value="ECO:0007669"/>
    <property type="project" value="UniProtKB-KW"/>
</dbReference>
<dbReference type="PROSITE" id="PS00676">
    <property type="entry name" value="SIGMA54_INTERACT_2"/>
    <property type="match status" value="1"/>
</dbReference>
<sequence>MNTAHHASASPVAGLPEAALVLCTRTDTISDINDHALSLLGLKDGPFPTFARFIGAQLAEFMVFIDEVDTRGEAWTRKISITSLQDDVLRCELKARRYEDGTNRILLMITDLDSMDRRAHIEEVAELQRAGLDEWRRAESFFSELERRNQLILNAAGEGIYGLNAEGKTTFVNRAAQEMLGWTTDDLLGKDIHSIMHHTHLSGEPYHHHDCPIYKSFRFEQVNRIEDEVFWRKDGKPIRVEYISTPIYDHQILAGAVVIFRDISERKENEFKLKTALQEVAELRDRLEEENAYLQEEINSERAHHDIIGTSAATAQVLAQIDLVAETEATVMISGEPGTGKSLIAKEIHQGSPRRKRPLIHFNCSSVVPEAVEAELFGQVRGGPNAAKHDKPGKLELAHGGTLFLDEVEDLPTNIQGKLLHALQNKSVTRLGDTREKPLDIRVISATTLSPSRASAKKTLREALYMHLSVFPISCLPLRERPEDIPSLAAHLLKDACKKLNRPVPKITERVMQQLQSYSWPGNVRELRNLIERAVIVSKGNKLQIELSGNIFEGATSEDNIKTEAELQAFVRANLAAALRITQGKVSGPTGAAAILDMPATTVYSRIKSFGLSEADWE</sequence>
<dbReference type="PROSITE" id="PS00688">
    <property type="entry name" value="SIGMA54_INTERACT_3"/>
    <property type="match status" value="1"/>
</dbReference>
<dbReference type="GO" id="GO:0000160">
    <property type="term" value="P:phosphorelay signal transduction system"/>
    <property type="evidence" value="ECO:0007669"/>
    <property type="project" value="UniProtKB-KW"/>
</dbReference>
<evidence type="ECO:0000256" key="6">
    <source>
        <dbReference type="ARBA" id="ARBA00023012"/>
    </source>
</evidence>
<dbReference type="GO" id="GO:0003677">
    <property type="term" value="F:DNA binding"/>
    <property type="evidence" value="ECO:0007669"/>
    <property type="project" value="UniProtKB-KW"/>
</dbReference>
<accession>A0A037ZIK1</accession>
<evidence type="ECO:0000256" key="9">
    <source>
        <dbReference type="ARBA" id="ARBA00023159"/>
    </source>
</evidence>
<keyword evidence="9" id="KW-0010">Activator</keyword>
<dbReference type="GO" id="GO:0006355">
    <property type="term" value="P:regulation of DNA-templated transcription"/>
    <property type="evidence" value="ECO:0007669"/>
    <property type="project" value="InterPro"/>
</dbReference>
<dbReference type="Pfam" id="PF00158">
    <property type="entry name" value="Sigma54_activat"/>
    <property type="match status" value="1"/>
</dbReference>
<dbReference type="SUPFAM" id="SSF52540">
    <property type="entry name" value="P-loop containing nucleoside triphosphate hydrolases"/>
    <property type="match status" value="1"/>
</dbReference>
<dbReference type="InterPro" id="IPR002078">
    <property type="entry name" value="Sigma_54_int"/>
</dbReference>
<dbReference type="PROSITE" id="PS50045">
    <property type="entry name" value="SIGMA54_INTERACT_4"/>
    <property type="match status" value="1"/>
</dbReference>
<dbReference type="RefSeq" id="WP_035257961.1">
    <property type="nucleotide sequence ID" value="NZ_JFKE01000003.1"/>
</dbReference>
<keyword evidence="5" id="KW-0067">ATP-binding</keyword>
<keyword evidence="15" id="KW-0808">Transferase</keyword>
<dbReference type="GO" id="GO:0005524">
    <property type="term" value="F:ATP binding"/>
    <property type="evidence" value="ECO:0007669"/>
    <property type="project" value="UniProtKB-KW"/>
</dbReference>
<evidence type="ECO:0000256" key="1">
    <source>
        <dbReference type="ARBA" id="ARBA00002167"/>
    </source>
</evidence>
<dbReference type="InterPro" id="IPR035965">
    <property type="entry name" value="PAS-like_dom_sf"/>
</dbReference>
<evidence type="ECO:0000256" key="10">
    <source>
        <dbReference type="ARBA" id="ARBA00023163"/>
    </source>
</evidence>
<dbReference type="PANTHER" id="PTHR32071">
    <property type="entry name" value="TRANSCRIPTIONAL REGULATORY PROTEIN"/>
    <property type="match status" value="1"/>
</dbReference>
<evidence type="ECO:0000259" key="13">
    <source>
        <dbReference type="PROSITE" id="PS50112"/>
    </source>
</evidence>
<dbReference type="CDD" id="cd00009">
    <property type="entry name" value="AAA"/>
    <property type="match status" value="1"/>
</dbReference>
<dbReference type="InterPro" id="IPR025944">
    <property type="entry name" value="Sigma_54_int_dom_CS"/>
</dbReference>
<dbReference type="InterPro" id="IPR058031">
    <property type="entry name" value="AAA_lid_NorR"/>
</dbReference>
<evidence type="ECO:0000313" key="16">
    <source>
        <dbReference type="Proteomes" id="UP000026249"/>
    </source>
</evidence>
<comment type="subunit">
    <text evidence="2">Interacts with sigma-54.</text>
</comment>
<dbReference type="InterPro" id="IPR000014">
    <property type="entry name" value="PAS"/>
</dbReference>
<dbReference type="EMBL" id="JFKE01000003">
    <property type="protein sequence ID" value="KAJ55908.1"/>
    <property type="molecule type" value="Genomic_DNA"/>
</dbReference>
<comment type="function">
    <text evidence="1">Required for activation of most nif operons, which are directly involved in nitrogen fixation.</text>
</comment>
<dbReference type="InterPro" id="IPR025943">
    <property type="entry name" value="Sigma_54_int_dom_ATP-bd_2"/>
</dbReference>
<protein>
    <recommendedName>
        <fullName evidence="3">Nif-specific regulatory protein</fullName>
    </recommendedName>
</protein>
<dbReference type="NCBIfam" id="TIGR00229">
    <property type="entry name" value="sensory_box"/>
    <property type="match status" value="1"/>
</dbReference>
<dbReference type="SMART" id="SM00091">
    <property type="entry name" value="PAS"/>
    <property type="match status" value="1"/>
</dbReference>
<feature type="coiled-coil region" evidence="11">
    <location>
        <begin position="266"/>
        <end position="304"/>
    </location>
</feature>
<dbReference type="Proteomes" id="UP000026249">
    <property type="component" value="Unassembled WGS sequence"/>
</dbReference>
<dbReference type="Pfam" id="PF00989">
    <property type="entry name" value="PAS"/>
    <property type="match status" value="1"/>
</dbReference>
<evidence type="ECO:0000256" key="11">
    <source>
        <dbReference type="SAM" id="Coils"/>
    </source>
</evidence>
<dbReference type="Gene3D" id="3.40.50.300">
    <property type="entry name" value="P-loop containing nucleotide triphosphate hydrolases"/>
    <property type="match status" value="1"/>
</dbReference>
<feature type="domain" description="Sigma-54 factor interaction" evidence="12">
    <location>
        <begin position="307"/>
        <end position="536"/>
    </location>
</feature>
<keyword evidence="6" id="KW-0902">Two-component regulatory system</keyword>
<feature type="domain" description="PAS" evidence="13">
    <location>
        <begin position="145"/>
        <end position="197"/>
    </location>
</feature>
<dbReference type="FunFam" id="3.40.50.300:FF:000006">
    <property type="entry name" value="DNA-binding transcriptional regulator NtrC"/>
    <property type="match status" value="1"/>
</dbReference>
<keyword evidence="15" id="KW-0418">Kinase</keyword>
<keyword evidence="4" id="KW-0547">Nucleotide-binding</keyword>
<evidence type="ECO:0000256" key="2">
    <source>
        <dbReference type="ARBA" id="ARBA00011135"/>
    </source>
</evidence>
<dbReference type="AlphaFoldDB" id="A0A037ZIK1"/>
<dbReference type="PROSITE" id="PS50112">
    <property type="entry name" value="PAS"/>
    <property type="match status" value="1"/>
</dbReference>
<dbReference type="InterPro" id="IPR027417">
    <property type="entry name" value="P-loop_NTPase"/>
</dbReference>
<organism evidence="15 16">
    <name type="scientific">Actibacterium mucosum KCTC 23349</name>
    <dbReference type="NCBI Taxonomy" id="1454373"/>
    <lineage>
        <taxon>Bacteria</taxon>
        <taxon>Pseudomonadati</taxon>
        <taxon>Pseudomonadota</taxon>
        <taxon>Alphaproteobacteria</taxon>
        <taxon>Rhodobacterales</taxon>
        <taxon>Roseobacteraceae</taxon>
        <taxon>Actibacterium</taxon>
    </lineage>
</organism>
<keyword evidence="10" id="KW-0804">Transcription</keyword>
<keyword evidence="8" id="KW-0238">DNA-binding</keyword>
<keyword evidence="11" id="KW-0175">Coiled coil</keyword>
<evidence type="ECO:0000259" key="12">
    <source>
        <dbReference type="PROSITE" id="PS50045"/>
    </source>
</evidence>
<gene>
    <name evidence="15" type="ORF">ACMU_09060</name>
</gene>
<reference evidence="15 16" key="1">
    <citation type="submission" date="2014-03" db="EMBL/GenBank/DDBJ databases">
        <title>Draft Genome Sequence of Actibacterium mucosum KCTC 23349, a Marine Alphaproteobacterium with Complex Ionic Requirements Isolated from Mediterranean Seawater at Malvarrosa Beach, Valencia, Spain.</title>
        <authorList>
            <person name="Arahal D.R."/>
            <person name="Shao Z."/>
            <person name="Lai Q."/>
            <person name="Pujalte M.J."/>
        </authorList>
    </citation>
    <scope>NUCLEOTIDE SEQUENCE [LARGE SCALE GENOMIC DNA]</scope>
    <source>
        <strain evidence="15 16">KCTC 23349</strain>
    </source>
</reference>
<evidence type="ECO:0000259" key="14">
    <source>
        <dbReference type="PROSITE" id="PS50113"/>
    </source>
</evidence>
<dbReference type="FunFam" id="1.10.8.60:FF:000014">
    <property type="entry name" value="DNA-binding transcriptional regulator NtrC"/>
    <property type="match status" value="1"/>
</dbReference>
<dbReference type="OrthoDB" id="9805953at2"/>
<dbReference type="SUPFAM" id="SSF55785">
    <property type="entry name" value="PYP-like sensor domain (PAS domain)"/>
    <property type="match status" value="1"/>
</dbReference>
<evidence type="ECO:0000313" key="15">
    <source>
        <dbReference type="EMBL" id="KAJ55908.1"/>
    </source>
</evidence>
<dbReference type="InterPro" id="IPR000700">
    <property type="entry name" value="PAS-assoc_C"/>
</dbReference>
<keyword evidence="16" id="KW-1185">Reference proteome</keyword>
<comment type="caution">
    <text evidence="15">The sequence shown here is derived from an EMBL/GenBank/DDBJ whole genome shotgun (WGS) entry which is preliminary data.</text>
</comment>
<dbReference type="Pfam" id="PF25601">
    <property type="entry name" value="AAA_lid_14"/>
    <property type="match status" value="1"/>
</dbReference>
<dbReference type="Gene3D" id="1.10.8.60">
    <property type="match status" value="1"/>
</dbReference>